<dbReference type="Proteomes" id="UP000037696">
    <property type="component" value="Unassembled WGS sequence"/>
</dbReference>
<keyword evidence="3" id="KW-1185">Reference proteome</keyword>
<proteinExistence type="predicted"/>
<evidence type="ECO:0000313" key="3">
    <source>
        <dbReference type="Proteomes" id="UP000037696"/>
    </source>
</evidence>
<evidence type="ECO:0000313" key="2">
    <source>
        <dbReference type="EMBL" id="KOS37186.1"/>
    </source>
</evidence>
<evidence type="ECO:0000256" key="1">
    <source>
        <dbReference type="SAM" id="MobiDB-lite"/>
    </source>
</evidence>
<comment type="caution">
    <text evidence="2">The sequence shown here is derived from an EMBL/GenBank/DDBJ whole genome shotgun (WGS) entry which is preliminary data.</text>
</comment>
<name>A0A0M8NQ98_9EURO</name>
<accession>A0A0M8NQ98</accession>
<sequence>MGTRKCPRPILCKNILVSGVRPVNQVRYVGWGEGTKVYWSVWAKTNSCQNSGGDPRYKGNVRTKARHRSSDEPHTIHTRVRTFYEYMCRSIFLFHL</sequence>
<dbReference type="AlphaFoldDB" id="A0A0M8NQ98"/>
<organism evidence="2 3">
    <name type="scientific">Penicillium nordicum</name>
    <dbReference type="NCBI Taxonomy" id="229535"/>
    <lineage>
        <taxon>Eukaryota</taxon>
        <taxon>Fungi</taxon>
        <taxon>Dikarya</taxon>
        <taxon>Ascomycota</taxon>
        <taxon>Pezizomycotina</taxon>
        <taxon>Eurotiomycetes</taxon>
        <taxon>Eurotiomycetidae</taxon>
        <taxon>Eurotiales</taxon>
        <taxon>Aspergillaceae</taxon>
        <taxon>Penicillium</taxon>
    </lineage>
</organism>
<protein>
    <submittedName>
        <fullName evidence="2">Uncharacterized protein</fullName>
    </submittedName>
</protein>
<gene>
    <name evidence="2" type="ORF">ACN38_g12040</name>
</gene>
<feature type="region of interest" description="Disordered" evidence="1">
    <location>
        <begin position="50"/>
        <end position="72"/>
    </location>
</feature>
<reference evidence="2 3" key="1">
    <citation type="submission" date="2015-08" db="EMBL/GenBank/DDBJ databases">
        <title>Genome sequencing of Penicillium nordicum.</title>
        <authorList>
            <person name="Nguyen H.D."/>
            <person name="Seifert K.A."/>
        </authorList>
    </citation>
    <scope>NUCLEOTIDE SEQUENCE [LARGE SCALE GENOMIC DNA]</scope>
    <source>
        <strain evidence="2 3">DAOMC 185683</strain>
    </source>
</reference>
<dbReference type="EMBL" id="LHQQ01000346">
    <property type="protein sequence ID" value="KOS37186.1"/>
    <property type="molecule type" value="Genomic_DNA"/>
</dbReference>